<comment type="similarity">
    <text evidence="3">Belongs to the UTP25 family.</text>
</comment>
<evidence type="ECO:0000256" key="3">
    <source>
        <dbReference type="ARBA" id="ARBA00009223"/>
    </source>
</evidence>
<feature type="region of interest" description="Disordered" evidence="7">
    <location>
        <begin position="82"/>
        <end position="109"/>
    </location>
</feature>
<evidence type="ECO:0000256" key="1">
    <source>
        <dbReference type="ARBA" id="ARBA00002883"/>
    </source>
</evidence>
<dbReference type="GO" id="GO:0032040">
    <property type="term" value="C:small-subunit processome"/>
    <property type="evidence" value="ECO:0007669"/>
    <property type="project" value="TreeGrafter"/>
</dbReference>
<dbReference type="InterPro" id="IPR027417">
    <property type="entry name" value="P-loop_NTPase"/>
</dbReference>
<evidence type="ECO:0000259" key="9">
    <source>
        <dbReference type="Pfam" id="PF22916"/>
    </source>
</evidence>
<gene>
    <name evidence="10" type="primary">UTP25</name>
    <name evidence="10" type="ORF">IWQ62_002849</name>
</gene>
<dbReference type="Proteomes" id="UP001150925">
    <property type="component" value="Unassembled WGS sequence"/>
</dbReference>
<dbReference type="GO" id="GO:0034511">
    <property type="term" value="F:U3 snoRNA binding"/>
    <property type="evidence" value="ECO:0007669"/>
    <property type="project" value="InterPro"/>
</dbReference>
<dbReference type="FunFam" id="3.40.50.300:FF:001559">
    <property type="entry name" value="U3 small nucleolar RNA-associated protein 25"/>
    <property type="match status" value="1"/>
</dbReference>
<reference evidence="10" key="1">
    <citation type="submission" date="2022-07" db="EMBL/GenBank/DDBJ databases">
        <title>Phylogenomic reconstructions and comparative analyses of Kickxellomycotina fungi.</title>
        <authorList>
            <person name="Reynolds N.K."/>
            <person name="Stajich J.E."/>
            <person name="Barry K."/>
            <person name="Grigoriev I.V."/>
            <person name="Crous P."/>
            <person name="Smith M.E."/>
        </authorList>
    </citation>
    <scope>NUCLEOTIDE SEQUENCE</scope>
    <source>
        <strain evidence="10">RSA 1196</strain>
    </source>
</reference>
<evidence type="ECO:0000313" key="11">
    <source>
        <dbReference type="Proteomes" id="UP001150925"/>
    </source>
</evidence>
<feature type="region of interest" description="Disordered" evidence="7">
    <location>
        <begin position="1"/>
        <end position="49"/>
    </location>
</feature>
<evidence type="ECO:0000313" key="10">
    <source>
        <dbReference type="EMBL" id="KAJ1964737.1"/>
    </source>
</evidence>
<dbReference type="GO" id="GO:0019843">
    <property type="term" value="F:rRNA binding"/>
    <property type="evidence" value="ECO:0007669"/>
    <property type="project" value="TreeGrafter"/>
</dbReference>
<feature type="compositionally biased region" description="Basic and acidic residues" evidence="7">
    <location>
        <begin position="18"/>
        <end position="39"/>
    </location>
</feature>
<dbReference type="PANTHER" id="PTHR12933">
    <property type="entry name" value="ORF PROTEIN-RELATED"/>
    <property type="match status" value="1"/>
</dbReference>
<dbReference type="InterPro" id="IPR053939">
    <property type="entry name" value="UTP25_C"/>
</dbReference>
<comment type="subcellular location">
    <subcellularLocation>
        <location evidence="2">Nucleus</location>
        <location evidence="2">Nucleolus</location>
    </subcellularLocation>
</comment>
<keyword evidence="11" id="KW-1185">Reference proteome</keyword>
<dbReference type="AlphaFoldDB" id="A0A9W8E7L1"/>
<accession>A0A9W8E7L1</accession>
<evidence type="ECO:0000256" key="2">
    <source>
        <dbReference type="ARBA" id="ARBA00004604"/>
    </source>
</evidence>
<feature type="domain" description="UTP25 NTP hydrolase-like" evidence="9">
    <location>
        <begin position="453"/>
        <end position="714"/>
    </location>
</feature>
<name>A0A9W8E7L1_9FUNG</name>
<evidence type="ECO:0000256" key="6">
    <source>
        <dbReference type="ARBA" id="ARBA00031846"/>
    </source>
</evidence>
<dbReference type="EMBL" id="JANBPY010000668">
    <property type="protein sequence ID" value="KAJ1964737.1"/>
    <property type="molecule type" value="Genomic_DNA"/>
</dbReference>
<comment type="function">
    <text evidence="1">DEAD-box RNA helicase-like protein required for pre-18S rRNA processing, specifically at sites A0, A1, and A2.</text>
</comment>
<dbReference type="SUPFAM" id="SSF52540">
    <property type="entry name" value="P-loop containing nucleoside triphosphate hydrolases"/>
    <property type="match status" value="1"/>
</dbReference>
<keyword evidence="5" id="KW-0539">Nucleus</keyword>
<comment type="caution">
    <text evidence="10">The sequence shown here is derived from an EMBL/GenBank/DDBJ whole genome shotgun (WGS) entry which is preliminary data.</text>
</comment>
<feature type="domain" description="UTP25 C-terminal" evidence="8">
    <location>
        <begin position="725"/>
        <end position="937"/>
    </location>
</feature>
<evidence type="ECO:0000256" key="5">
    <source>
        <dbReference type="ARBA" id="ARBA00023242"/>
    </source>
</evidence>
<evidence type="ECO:0000256" key="4">
    <source>
        <dbReference type="ARBA" id="ARBA00015422"/>
    </source>
</evidence>
<evidence type="ECO:0000259" key="8">
    <source>
        <dbReference type="Pfam" id="PF06862"/>
    </source>
</evidence>
<proteinExistence type="inferred from homology"/>
<feature type="region of interest" description="Disordered" evidence="7">
    <location>
        <begin position="171"/>
        <end position="212"/>
    </location>
</feature>
<dbReference type="Gene3D" id="3.40.50.300">
    <property type="entry name" value="P-loop containing nucleotide triphosphate hydrolases"/>
    <property type="match status" value="1"/>
</dbReference>
<dbReference type="GO" id="GO:0000462">
    <property type="term" value="P:maturation of SSU-rRNA from tricistronic rRNA transcript (SSU-rRNA, 5.8S rRNA, LSU-rRNA)"/>
    <property type="evidence" value="ECO:0007669"/>
    <property type="project" value="TreeGrafter"/>
</dbReference>
<organism evidence="10 11">
    <name type="scientific">Dispira parvispora</name>
    <dbReference type="NCBI Taxonomy" id="1520584"/>
    <lineage>
        <taxon>Eukaryota</taxon>
        <taxon>Fungi</taxon>
        <taxon>Fungi incertae sedis</taxon>
        <taxon>Zoopagomycota</taxon>
        <taxon>Kickxellomycotina</taxon>
        <taxon>Dimargaritomycetes</taxon>
        <taxon>Dimargaritales</taxon>
        <taxon>Dimargaritaceae</taxon>
        <taxon>Dispira</taxon>
    </lineage>
</organism>
<feature type="region of interest" description="Disordered" evidence="7">
    <location>
        <begin position="254"/>
        <end position="299"/>
    </location>
</feature>
<feature type="compositionally biased region" description="Polar residues" evidence="7">
    <location>
        <begin position="259"/>
        <end position="270"/>
    </location>
</feature>
<feature type="compositionally biased region" description="Polar residues" evidence="7">
    <location>
        <begin position="180"/>
        <end position="193"/>
    </location>
</feature>
<sequence length="938" mass="106715">MAKGSKKYSKTPIPSSQREGKKGRGLSRNELKQLEEYGHLDPTAGYDDGDLDEAVFKAINKRKYQMEYTEDAYGNEIRQETAQDLESSLQRPRARFGTKQQEEDVHDEAEVVVGEDSLLARHQKRVRKDRAGDVQIAHMKVKGKAGEDDGDELVEAALANAKRHGALFISAKTLKETKSTQRPARSLKSTLNSKSRRRNPLALLDSDSDDEAGSANAFQKLVGMLQKDSQHGQVYQRQAIEEAAQEDFVEYGDHAKDVNSGSDSESVNTGSNSDLSASEASSVSDSASSDDESEEDKRVSDKYIRKYAEDAATLDDRLALDLNDQVDEAEVDDVEDSDTELFTIDGQNYPDYYQQHFRDEVADTLSERVTRVLDKKHQVTSYSNKVLSQVRGYFYDDSAKDVFSEVEKPIPGHYDALHIKSQLQDPWSKIFQTNSDSTTHRLDDQLFRLLNHYQDILYVNRNHTNALRIRRAYVLHVLNHVLKARSKVVNHNTKLIQARNEGKDLGDLRDQGFTRPKVLIIVPFRNAALEVVNLLLRLSGTSQQAHKKRFVASYSIPSQEDVIDPNKPDDYTATFRGNTDDYFRMGIQVTRQSVQLFSSFYNSDIIVASPLGLRLALGAPGAKDSDNDYLSSIEMVIIDQCDAILMQNWDHLEHILKQLNAMPKEAHGCDFSRVKRWFLDGQAKYLRQTLVFSDYLTPELNSLFNNHCLNVAGKLRIKPTYDGAITGVITKVPQVFNRIECPSHTEAEDARFSHFTQVTLPALENSALMTTGHILIYIPSYFDYVRLRNFFHDQRYKFATICEYSSTQDVTRARTAFFQGQVDFLLYTERFHYFRRYRIRGIQHLIFYGLPDHAHYYPELINFMPLSMVVQTKSASRDSVVKQTRLALAAATKGLFDGEEWTCTVLFTKFDQLKLERVVGTSLSKKMVIGTKSMFTFT</sequence>
<evidence type="ECO:0000256" key="7">
    <source>
        <dbReference type="SAM" id="MobiDB-lite"/>
    </source>
</evidence>
<dbReference type="Pfam" id="PF06862">
    <property type="entry name" value="Utp25_C"/>
    <property type="match status" value="1"/>
</dbReference>
<dbReference type="PANTHER" id="PTHR12933:SF0">
    <property type="entry name" value="U3 SMALL NUCLEOLAR RNA-ASSOCIATED PROTEIN 25 HOMOLOG"/>
    <property type="match status" value="1"/>
</dbReference>
<dbReference type="OrthoDB" id="10264378at2759"/>
<dbReference type="InterPro" id="IPR053940">
    <property type="entry name" value="UTP25_NTPase-like"/>
</dbReference>
<protein>
    <recommendedName>
        <fullName evidence="4">U3 small nucleolar RNA-associated protein 25</fullName>
    </recommendedName>
    <alternativeName>
        <fullName evidence="6">U three protein 25</fullName>
    </alternativeName>
</protein>
<feature type="compositionally biased region" description="Low complexity" evidence="7">
    <location>
        <begin position="271"/>
        <end position="287"/>
    </location>
</feature>
<dbReference type="InterPro" id="IPR010678">
    <property type="entry name" value="UTP25"/>
</dbReference>
<dbReference type="Pfam" id="PF22916">
    <property type="entry name" value="UTP25_NTPase-like"/>
    <property type="match status" value="1"/>
</dbReference>